<feature type="domain" description="DUF7708" evidence="2">
    <location>
        <begin position="150"/>
        <end position="289"/>
    </location>
</feature>
<accession>A0A6A6HE43</accession>
<evidence type="ECO:0000256" key="1">
    <source>
        <dbReference type="ARBA" id="ARBA00022737"/>
    </source>
</evidence>
<dbReference type="InterPro" id="IPR056884">
    <property type="entry name" value="NPHP3-like_N"/>
</dbReference>
<dbReference type="Pfam" id="PF24809">
    <property type="entry name" value="DUF7708"/>
    <property type="match status" value="1"/>
</dbReference>
<keyword evidence="1" id="KW-0677">Repeat</keyword>
<dbReference type="Pfam" id="PF24883">
    <property type="entry name" value="NPHP3_N"/>
    <property type="match status" value="1"/>
</dbReference>
<evidence type="ECO:0000259" key="3">
    <source>
        <dbReference type="Pfam" id="PF24883"/>
    </source>
</evidence>
<name>A0A6A6HE43_VIRVR</name>
<proteinExistence type="predicted"/>
<gene>
    <name evidence="4" type="ORF">EV356DRAFT_443570</name>
</gene>
<reference evidence="4" key="1">
    <citation type="journal article" date="2020" name="Stud. Mycol.">
        <title>101 Dothideomycetes genomes: a test case for predicting lifestyles and emergence of pathogens.</title>
        <authorList>
            <person name="Haridas S."/>
            <person name="Albert R."/>
            <person name="Binder M."/>
            <person name="Bloem J."/>
            <person name="Labutti K."/>
            <person name="Salamov A."/>
            <person name="Andreopoulos B."/>
            <person name="Baker S."/>
            <person name="Barry K."/>
            <person name="Bills G."/>
            <person name="Bluhm B."/>
            <person name="Cannon C."/>
            <person name="Castanera R."/>
            <person name="Culley D."/>
            <person name="Daum C."/>
            <person name="Ezra D."/>
            <person name="Gonzalez J."/>
            <person name="Henrissat B."/>
            <person name="Kuo A."/>
            <person name="Liang C."/>
            <person name="Lipzen A."/>
            <person name="Lutzoni F."/>
            <person name="Magnuson J."/>
            <person name="Mondo S."/>
            <person name="Nolan M."/>
            <person name="Ohm R."/>
            <person name="Pangilinan J."/>
            <person name="Park H.-J."/>
            <person name="Ramirez L."/>
            <person name="Alfaro M."/>
            <person name="Sun H."/>
            <person name="Tritt A."/>
            <person name="Yoshinaga Y."/>
            <person name="Zwiers L.-H."/>
            <person name="Turgeon B."/>
            <person name="Goodwin S."/>
            <person name="Spatafora J."/>
            <person name="Crous P."/>
            <person name="Grigoriev I."/>
        </authorList>
    </citation>
    <scope>NUCLEOTIDE SEQUENCE</scope>
    <source>
        <strain evidence="4">Tuck. ex Michener</strain>
    </source>
</reference>
<protein>
    <recommendedName>
        <fullName evidence="6">Fungal STAND N-terminal Goodbye domain-containing protein</fullName>
    </recommendedName>
</protein>
<sequence length="618" mass="70125">MASTHERDTDTLWLESRGVVRRFTDELTGTTALELQVQAAQVESDEEEDKENRQRLKLLYEDSSKDKPLPEDFDAAEIARQELQKVLEAFRKEAKLTWRQRLGSTSKSAKTKAIDVLEISNETNFNQLKNTIDTLEDSWKRENGVVYNAFKKVAGTFEEHRTILKMFPSENNYASVICGSLSCLLKAAKNHTDIAVLLSESIASVSDEVSRCSKWLLIIRTRDVRAILAGIYARMFKFYGDTMEWYLRSKLGRAIQSFNENLKDQYDSAITAIRTQIKELYREAFIANGAMTAIVHADVEALKRQSRRQRNRYAPQDFVAGHRMARMLEATWMEVQSLKWTIESTERRLLARPPEACRQDLATTCISRSQARTLADVFKSYIIGDEGHALLSTGSLWKAEDKILYRLRQWMAEDETSRTLWISTPFEAGVTLSGSSAAALSTLAAALQAETPIISHFCQRPRRDQTRNGMTIEQVGTIGLVYSLIYQLLQFNSEEEELDLKEKDIAALDGTDISWDSSLQVLRALMDRAPALMFCVIDGLNDLAWMDDGDWCGQFLEVLFARQRKEGIVFNVLLTTTGQSRTLSSYVQSKDRCMGTKKATEVLRWGSKIGLTGTMPSH</sequence>
<evidence type="ECO:0000313" key="5">
    <source>
        <dbReference type="Proteomes" id="UP000800092"/>
    </source>
</evidence>
<dbReference type="EMBL" id="ML991786">
    <property type="protein sequence ID" value="KAF2236171.1"/>
    <property type="molecule type" value="Genomic_DNA"/>
</dbReference>
<keyword evidence="5" id="KW-1185">Reference proteome</keyword>
<dbReference type="PANTHER" id="PTHR40619">
    <property type="entry name" value="FUNGAL STAND N-TERMINAL GOODBYE DOMAIN-CONTAINING PROTEIN"/>
    <property type="match status" value="1"/>
</dbReference>
<evidence type="ECO:0008006" key="6">
    <source>
        <dbReference type="Google" id="ProtNLM"/>
    </source>
</evidence>
<dbReference type="OrthoDB" id="4840035at2759"/>
<dbReference type="AlphaFoldDB" id="A0A6A6HE43"/>
<evidence type="ECO:0000259" key="2">
    <source>
        <dbReference type="Pfam" id="PF24809"/>
    </source>
</evidence>
<feature type="domain" description="Nephrocystin 3-like N-terminal" evidence="3">
    <location>
        <begin position="407"/>
        <end position="575"/>
    </location>
</feature>
<dbReference type="Proteomes" id="UP000800092">
    <property type="component" value="Unassembled WGS sequence"/>
</dbReference>
<evidence type="ECO:0000313" key="4">
    <source>
        <dbReference type="EMBL" id="KAF2236171.1"/>
    </source>
</evidence>
<organism evidence="4 5">
    <name type="scientific">Viridothelium virens</name>
    <name type="common">Speckled blister lichen</name>
    <name type="synonym">Trypethelium virens</name>
    <dbReference type="NCBI Taxonomy" id="1048519"/>
    <lineage>
        <taxon>Eukaryota</taxon>
        <taxon>Fungi</taxon>
        <taxon>Dikarya</taxon>
        <taxon>Ascomycota</taxon>
        <taxon>Pezizomycotina</taxon>
        <taxon>Dothideomycetes</taxon>
        <taxon>Dothideomycetes incertae sedis</taxon>
        <taxon>Trypetheliales</taxon>
        <taxon>Trypetheliaceae</taxon>
        <taxon>Viridothelium</taxon>
    </lineage>
</organism>
<dbReference type="PANTHER" id="PTHR40619:SF3">
    <property type="entry name" value="FUNGAL STAND N-TERMINAL GOODBYE DOMAIN-CONTAINING PROTEIN"/>
    <property type="match status" value="1"/>
</dbReference>
<dbReference type="InterPro" id="IPR056125">
    <property type="entry name" value="DUF7708"/>
</dbReference>